<dbReference type="GO" id="GO:0003700">
    <property type="term" value="F:DNA-binding transcription factor activity"/>
    <property type="evidence" value="ECO:0007669"/>
    <property type="project" value="TreeGrafter"/>
</dbReference>
<evidence type="ECO:0000313" key="6">
    <source>
        <dbReference type="Proteomes" id="UP000019678"/>
    </source>
</evidence>
<sequence length="210" mass="23473">MPKMSMVSERKGNRRAQQKLDKRERIRQAAWELFTTVGYEETTTKQVAAAADVATGTLFLYARDKRDLLCLVMHDRLGGVVDARFQTVPRQAPLLDQLMHLFRGLFEMYGEHPALSAAFIRHYPGADGPNGQQLNALTSKFLYLISQLVLDQQARGEVGADVEPLLAAANIFSLYFGALASWMTGFMSLEDALDPGLRRALALQIRGFRP</sequence>
<dbReference type="SUPFAM" id="SSF46689">
    <property type="entry name" value="Homeodomain-like"/>
    <property type="match status" value="1"/>
</dbReference>
<proteinExistence type="predicted"/>
<reference evidence="5 6" key="1">
    <citation type="submission" date="2013-05" db="EMBL/GenBank/DDBJ databases">
        <title>Genome assembly of Chondromyces apiculatus DSM 436.</title>
        <authorList>
            <person name="Sharma G."/>
            <person name="Khatri I."/>
            <person name="Kaur C."/>
            <person name="Mayilraj S."/>
            <person name="Subramanian S."/>
        </authorList>
    </citation>
    <scope>NUCLEOTIDE SEQUENCE [LARGE SCALE GENOMIC DNA]</scope>
    <source>
        <strain evidence="5 6">DSM 436</strain>
    </source>
</reference>
<dbReference type="Gene3D" id="1.10.357.10">
    <property type="entry name" value="Tetracycline Repressor, domain 2"/>
    <property type="match status" value="1"/>
</dbReference>
<accession>A0A017T3R6</accession>
<dbReference type="PROSITE" id="PS50977">
    <property type="entry name" value="HTH_TETR_2"/>
    <property type="match status" value="1"/>
</dbReference>
<organism evidence="5 6">
    <name type="scientific">Chondromyces apiculatus DSM 436</name>
    <dbReference type="NCBI Taxonomy" id="1192034"/>
    <lineage>
        <taxon>Bacteria</taxon>
        <taxon>Pseudomonadati</taxon>
        <taxon>Myxococcota</taxon>
        <taxon>Polyangia</taxon>
        <taxon>Polyangiales</taxon>
        <taxon>Polyangiaceae</taxon>
        <taxon>Chondromyces</taxon>
    </lineage>
</organism>
<dbReference type="SUPFAM" id="SSF48498">
    <property type="entry name" value="Tetracyclin repressor-like, C-terminal domain"/>
    <property type="match status" value="1"/>
</dbReference>
<dbReference type="PANTHER" id="PTHR30055:SF226">
    <property type="entry name" value="HTH-TYPE TRANSCRIPTIONAL REGULATOR PKSA"/>
    <property type="match status" value="1"/>
</dbReference>
<dbReference type="EMBL" id="ASRX01000044">
    <property type="protein sequence ID" value="EYF03617.1"/>
    <property type="molecule type" value="Genomic_DNA"/>
</dbReference>
<dbReference type="InterPro" id="IPR001647">
    <property type="entry name" value="HTH_TetR"/>
</dbReference>
<gene>
    <name evidence="5" type="ORF">CAP_5408</name>
</gene>
<evidence type="ECO:0000256" key="3">
    <source>
        <dbReference type="SAM" id="MobiDB-lite"/>
    </source>
</evidence>
<keyword evidence="6" id="KW-1185">Reference proteome</keyword>
<feature type="region of interest" description="Disordered" evidence="3">
    <location>
        <begin position="1"/>
        <end position="21"/>
    </location>
</feature>
<dbReference type="GO" id="GO:0000976">
    <property type="term" value="F:transcription cis-regulatory region binding"/>
    <property type="evidence" value="ECO:0007669"/>
    <property type="project" value="TreeGrafter"/>
</dbReference>
<dbReference type="InterPro" id="IPR036271">
    <property type="entry name" value="Tet_transcr_reg_TetR-rel_C_sf"/>
</dbReference>
<dbReference type="STRING" id="1192034.CAP_5408"/>
<dbReference type="AlphaFoldDB" id="A0A017T3R6"/>
<dbReference type="OrthoDB" id="5394806at2"/>
<dbReference type="PANTHER" id="PTHR30055">
    <property type="entry name" value="HTH-TYPE TRANSCRIPTIONAL REGULATOR RUTR"/>
    <property type="match status" value="1"/>
</dbReference>
<evidence type="ECO:0000313" key="5">
    <source>
        <dbReference type="EMBL" id="EYF03617.1"/>
    </source>
</evidence>
<dbReference type="InterPro" id="IPR009057">
    <property type="entry name" value="Homeodomain-like_sf"/>
</dbReference>
<keyword evidence="1 2" id="KW-0238">DNA-binding</keyword>
<dbReference type="Proteomes" id="UP000019678">
    <property type="component" value="Unassembled WGS sequence"/>
</dbReference>
<feature type="domain" description="HTH tetR-type" evidence="4">
    <location>
        <begin position="20"/>
        <end position="80"/>
    </location>
</feature>
<evidence type="ECO:0000259" key="4">
    <source>
        <dbReference type="PROSITE" id="PS50977"/>
    </source>
</evidence>
<protein>
    <submittedName>
        <fullName evidence="5">Putative transcriptional regulator, TetR family</fullName>
    </submittedName>
</protein>
<dbReference type="Pfam" id="PF00440">
    <property type="entry name" value="TetR_N"/>
    <property type="match status" value="1"/>
</dbReference>
<evidence type="ECO:0000256" key="1">
    <source>
        <dbReference type="ARBA" id="ARBA00023125"/>
    </source>
</evidence>
<comment type="caution">
    <text evidence="5">The sequence shown here is derived from an EMBL/GenBank/DDBJ whole genome shotgun (WGS) entry which is preliminary data.</text>
</comment>
<dbReference type="InterPro" id="IPR050109">
    <property type="entry name" value="HTH-type_TetR-like_transc_reg"/>
</dbReference>
<feature type="DNA-binding region" description="H-T-H motif" evidence="2">
    <location>
        <begin position="43"/>
        <end position="62"/>
    </location>
</feature>
<evidence type="ECO:0000256" key="2">
    <source>
        <dbReference type="PROSITE-ProRule" id="PRU00335"/>
    </source>
</evidence>
<name>A0A017T3R6_9BACT</name>
<dbReference type="eggNOG" id="COG1309">
    <property type="taxonomic scope" value="Bacteria"/>
</dbReference>